<protein>
    <submittedName>
        <fullName evidence="3">Toxin-antitoxin system antitoxin subunit</fullName>
    </submittedName>
</protein>
<dbReference type="Proteomes" id="UP000286351">
    <property type="component" value="Unassembled WGS sequence"/>
</dbReference>
<dbReference type="RefSeq" id="WP_123366354.1">
    <property type="nucleotide sequence ID" value="NZ_MOBO01000012.1"/>
</dbReference>
<name>A0A423JLQ5_9PSED</name>
<dbReference type="AlphaFoldDB" id="A0A423JLQ5"/>
<feature type="compositionally biased region" description="Basic and acidic residues" evidence="1">
    <location>
        <begin position="1"/>
        <end position="19"/>
    </location>
</feature>
<dbReference type="InterPro" id="IPR011979">
    <property type="entry name" value="Antitox_Xre"/>
</dbReference>
<evidence type="ECO:0000259" key="2">
    <source>
        <dbReference type="Pfam" id="PF09722"/>
    </source>
</evidence>
<dbReference type="InterPro" id="IPR024467">
    <property type="entry name" value="Xre/MbcA/ParS-like_toxin-bd"/>
</dbReference>
<dbReference type="Pfam" id="PF09722">
    <property type="entry name" value="Xre_MbcA_ParS_C"/>
    <property type="match status" value="1"/>
</dbReference>
<reference evidence="3 4" key="1">
    <citation type="submission" date="2016-10" db="EMBL/GenBank/DDBJ databases">
        <title>Comparative genome analysis of multiple Pseudomonas spp. focuses on biocontrol and plant growth promoting traits.</title>
        <authorList>
            <person name="Tao X.-Y."/>
            <person name="Taylor C.G."/>
        </authorList>
    </citation>
    <scope>NUCLEOTIDE SEQUENCE [LARGE SCALE GENOMIC DNA]</scope>
    <source>
        <strain evidence="3 4">38D4</strain>
    </source>
</reference>
<evidence type="ECO:0000256" key="1">
    <source>
        <dbReference type="SAM" id="MobiDB-lite"/>
    </source>
</evidence>
<accession>A0A423JLQ5</accession>
<feature type="region of interest" description="Disordered" evidence="1">
    <location>
        <begin position="1"/>
        <end position="24"/>
    </location>
</feature>
<sequence>MSAKKKDVVVDEVGKDASRKGKVKPRAPKAAVIVLNQGERTVTTTIAGSSFVPPMVAVLLSGKSSDDRMEIYRAVKHGFPLQSVLDMIENSTVYKQCGVLSKIVGASDRTLARRLKTPNEALTAEQSTRALNYAEVLEKATDVLGSRELAEQWMVKPARGLDGEVPIDLISNSVGYELVTDFLTRIEYGVY</sequence>
<evidence type="ECO:0000313" key="3">
    <source>
        <dbReference type="EMBL" id="RON38572.1"/>
    </source>
</evidence>
<dbReference type="EMBL" id="MOBO01000012">
    <property type="protein sequence ID" value="RON38572.1"/>
    <property type="molecule type" value="Genomic_DNA"/>
</dbReference>
<feature type="domain" description="Antitoxin Xre/MbcA/ParS-like toxin-binding" evidence="2">
    <location>
        <begin position="140"/>
        <end position="189"/>
    </location>
</feature>
<organism evidence="3 4">
    <name type="scientific">Pseudomonas brassicacearum</name>
    <dbReference type="NCBI Taxonomy" id="930166"/>
    <lineage>
        <taxon>Bacteria</taxon>
        <taxon>Pseudomonadati</taxon>
        <taxon>Pseudomonadota</taxon>
        <taxon>Gammaproteobacteria</taxon>
        <taxon>Pseudomonadales</taxon>
        <taxon>Pseudomonadaceae</taxon>
        <taxon>Pseudomonas</taxon>
    </lineage>
</organism>
<evidence type="ECO:0000313" key="4">
    <source>
        <dbReference type="Proteomes" id="UP000286351"/>
    </source>
</evidence>
<proteinExistence type="predicted"/>
<comment type="caution">
    <text evidence="3">The sequence shown here is derived from an EMBL/GenBank/DDBJ whole genome shotgun (WGS) entry which is preliminary data.</text>
</comment>
<gene>
    <name evidence="3" type="ORF">BK664_14645</name>
</gene>
<dbReference type="NCBIfam" id="TIGR02293">
    <property type="entry name" value="TAS_TIGR02293"/>
    <property type="match status" value="1"/>
</dbReference>